<gene>
    <name evidence="8" type="primary">Ccnh</name>
    <name evidence="8" type="ORF">g.14922</name>
</gene>
<dbReference type="InterPro" id="IPR006671">
    <property type="entry name" value="Cyclin_N"/>
</dbReference>
<dbReference type="PANTHER" id="PTHR10026">
    <property type="entry name" value="CYCLIN"/>
    <property type="match status" value="1"/>
</dbReference>
<sequence length="280" mass="32416">MFNTSTQRKHWIYPSVDELDRLRANANAKFANSGKIPQDLLLTPKDESYLIRKNLVRLREFCKKFQPVMRNSVIATAFIYMKRFYLNQSCMEYNPRDICVTCAYLACKVDEFNVSIDQFIKNVQGDCRKAQKTVLSNEMLLMKKMQFHLTVHLPFRAVEGFYIDIRARYPPARDKTSQIAEGVEDYLEKSMYTDACFLYSPSQIALAAVVYGAEKQGIDLSSYLSDILFVDDPEALDYFQVAANEMKSLIDKDLQNSPGKETIKRIEKKLQEIMTPQQNE</sequence>
<dbReference type="CDD" id="cd20525">
    <property type="entry name" value="CYCLIN_CCNH_rpt2"/>
    <property type="match status" value="1"/>
</dbReference>
<dbReference type="GO" id="GO:0070985">
    <property type="term" value="C:transcription factor TFIIK complex"/>
    <property type="evidence" value="ECO:0007669"/>
    <property type="project" value="InterPro"/>
</dbReference>
<keyword evidence="3 6" id="KW-0195">Cyclin</keyword>
<accession>A0A6G1S3C7</accession>
<evidence type="ECO:0000256" key="5">
    <source>
        <dbReference type="ARBA" id="ARBA00026042"/>
    </source>
</evidence>
<dbReference type="NCBIfam" id="TIGR00569">
    <property type="entry name" value="ccl1"/>
    <property type="match status" value="1"/>
</dbReference>
<name>A0A6G1S3C7_9ACAR</name>
<proteinExistence type="inferred from homology"/>
<dbReference type="InterPro" id="IPR036915">
    <property type="entry name" value="Cyclin-like_sf"/>
</dbReference>
<organism evidence="8">
    <name type="scientific">Aceria tosichella</name>
    <name type="common">wheat curl mite</name>
    <dbReference type="NCBI Taxonomy" id="561515"/>
    <lineage>
        <taxon>Eukaryota</taxon>
        <taxon>Metazoa</taxon>
        <taxon>Ecdysozoa</taxon>
        <taxon>Arthropoda</taxon>
        <taxon>Chelicerata</taxon>
        <taxon>Arachnida</taxon>
        <taxon>Acari</taxon>
        <taxon>Acariformes</taxon>
        <taxon>Trombidiformes</taxon>
        <taxon>Prostigmata</taxon>
        <taxon>Eupodina</taxon>
        <taxon>Eriophyoidea</taxon>
        <taxon>Eriophyidae</taxon>
        <taxon>Eriophyinae</taxon>
        <taxon>Aceriini</taxon>
        <taxon>Aceria</taxon>
    </lineage>
</organism>
<dbReference type="GO" id="GO:0006357">
    <property type="term" value="P:regulation of transcription by RNA polymerase II"/>
    <property type="evidence" value="ECO:0007669"/>
    <property type="project" value="InterPro"/>
</dbReference>
<dbReference type="InterPro" id="IPR027081">
    <property type="entry name" value="CyclinH/Ccl1"/>
</dbReference>
<reference evidence="8" key="1">
    <citation type="submission" date="2018-10" db="EMBL/GenBank/DDBJ databases">
        <title>Transcriptome assembly of Aceria tosichella (Wheat curl mite) Type 2.</title>
        <authorList>
            <person name="Scully E.D."/>
            <person name="Geib S.M."/>
            <person name="Palmer N.A."/>
            <person name="Gupta A.K."/>
            <person name="Sarath G."/>
            <person name="Tatineni S."/>
        </authorList>
    </citation>
    <scope>NUCLEOTIDE SEQUENCE</scope>
    <source>
        <strain evidence="8">LincolnNE</strain>
    </source>
</reference>
<dbReference type="CDD" id="cd20524">
    <property type="entry name" value="CYCLIN_CCNH_rpt1"/>
    <property type="match status" value="1"/>
</dbReference>
<evidence type="ECO:0000256" key="4">
    <source>
        <dbReference type="ARBA" id="ARBA00025343"/>
    </source>
</evidence>
<evidence type="ECO:0000256" key="6">
    <source>
        <dbReference type="RuleBase" id="RU000383"/>
    </source>
</evidence>
<comment type="function">
    <text evidence="4">Regulates CDK7, the catalytic subunit of the CDK-activating kinase (CAK) enzymatic complex. CAK activates the cyclin-associated kinases CDK1, CDK2, CDK4 and CDK6 by threonine phosphorylation. CAK complexed to the core-TFIIH basal transcription factor activates RNA polymerase II by serine phosphorylation of the repetitive C-terminal domain (CTD) of its large subunit (POLR2A), allowing its escape from the promoter and elongation of the transcripts. Involved in cell cycle control and in RNA transcription by RNA polymerase II. Its expression and activity are constant throughout the cell cycle.</text>
</comment>
<dbReference type="InterPro" id="IPR013763">
    <property type="entry name" value="Cyclin-like_dom"/>
</dbReference>
<dbReference type="Gene3D" id="1.10.472.10">
    <property type="entry name" value="Cyclin-like"/>
    <property type="match status" value="2"/>
</dbReference>
<evidence type="ECO:0000313" key="8">
    <source>
        <dbReference type="EMBL" id="MDE44868.1"/>
    </source>
</evidence>
<dbReference type="Pfam" id="PF16899">
    <property type="entry name" value="Cyclin_C_2"/>
    <property type="match status" value="1"/>
</dbReference>
<dbReference type="InterPro" id="IPR043198">
    <property type="entry name" value="Cyclin/Ssn8"/>
</dbReference>
<dbReference type="GO" id="GO:0006351">
    <property type="term" value="P:DNA-templated transcription"/>
    <property type="evidence" value="ECO:0007669"/>
    <property type="project" value="InterPro"/>
</dbReference>
<dbReference type="GO" id="GO:0016538">
    <property type="term" value="F:cyclin-dependent protein serine/threonine kinase regulator activity"/>
    <property type="evidence" value="ECO:0007669"/>
    <property type="project" value="InterPro"/>
</dbReference>
<evidence type="ECO:0000256" key="1">
    <source>
        <dbReference type="ARBA" id="ARBA00008638"/>
    </source>
</evidence>
<dbReference type="SMART" id="SM00385">
    <property type="entry name" value="CYCLIN"/>
    <property type="match status" value="1"/>
</dbReference>
<comment type="similarity">
    <text evidence="1">Belongs to the cyclin family. Cyclin C subfamily.</text>
</comment>
<evidence type="ECO:0000256" key="3">
    <source>
        <dbReference type="ARBA" id="ARBA00023127"/>
    </source>
</evidence>
<dbReference type="Pfam" id="PF00134">
    <property type="entry name" value="Cyclin_N"/>
    <property type="match status" value="1"/>
</dbReference>
<evidence type="ECO:0000256" key="2">
    <source>
        <dbReference type="ARBA" id="ARBA00019496"/>
    </source>
</evidence>
<feature type="domain" description="Cyclin-like" evidence="7">
    <location>
        <begin position="56"/>
        <end position="143"/>
    </location>
</feature>
<dbReference type="SUPFAM" id="SSF47954">
    <property type="entry name" value="Cyclin-like"/>
    <property type="match status" value="2"/>
</dbReference>
<comment type="subunit">
    <text evidence="5">Associates primarily with CDK7 and MAT1 to form the CAK complex. CAK can further associate with the core-TFIIH to form the TFIIH basal transcription factor.</text>
</comment>
<dbReference type="AlphaFoldDB" id="A0A6G1S3C7"/>
<dbReference type="EMBL" id="GGYP01000097">
    <property type="protein sequence ID" value="MDE44868.1"/>
    <property type="molecule type" value="Transcribed_RNA"/>
</dbReference>
<protein>
    <recommendedName>
        <fullName evidence="2">Cyclin-H</fullName>
    </recommendedName>
</protein>
<evidence type="ECO:0000259" key="7">
    <source>
        <dbReference type="SMART" id="SM00385"/>
    </source>
</evidence>
<dbReference type="InterPro" id="IPR031658">
    <property type="entry name" value="Cyclin_C_2"/>
</dbReference>